<feature type="non-terminal residue" evidence="2">
    <location>
        <position position="90"/>
    </location>
</feature>
<keyword evidence="1" id="KW-0812">Transmembrane</keyword>
<dbReference type="GO" id="GO:0016740">
    <property type="term" value="F:transferase activity"/>
    <property type="evidence" value="ECO:0007669"/>
    <property type="project" value="UniProtKB-KW"/>
</dbReference>
<reference evidence="2 3" key="1">
    <citation type="journal article" date="2013" name="PLoS Pathog.">
        <title>Genomic analysis of the Kiwifruit pathogen Pseudomonas syringae pv. actinidiae provides insight into the origins of an emergent plant disease.</title>
        <authorList>
            <person name="McCann H.C."/>
            <person name="Rikkerink E.H."/>
            <person name="Bertels F."/>
            <person name="Fiers M."/>
            <person name="Lu A."/>
            <person name="Rees-George J."/>
            <person name="Andersen M.T."/>
            <person name="Gleave A.P."/>
            <person name="Haubold B."/>
            <person name="Wohlers M.W."/>
            <person name="Guttman D.S."/>
            <person name="Wang P.W."/>
            <person name="Straub C."/>
            <person name="Vanneste J.L."/>
            <person name="Rainey P.B."/>
            <person name="Templeton M.D."/>
        </authorList>
    </citation>
    <scope>NUCLEOTIDE SEQUENCE [LARGE SCALE GENOMIC DNA]</scope>
    <source>
        <strain evidence="2 3">ICMP 19096</strain>
    </source>
</reference>
<accession>A0A656K3R2</accession>
<feature type="transmembrane region" description="Helical" evidence="1">
    <location>
        <begin position="17"/>
        <end position="42"/>
    </location>
</feature>
<evidence type="ECO:0000313" key="3">
    <source>
        <dbReference type="Proteomes" id="UP000018849"/>
    </source>
</evidence>
<proteinExistence type="predicted"/>
<comment type="caution">
    <text evidence="2">The sequence shown here is derived from an EMBL/GenBank/DDBJ whole genome shotgun (WGS) entry which is preliminary data.</text>
</comment>
<protein>
    <submittedName>
        <fullName evidence="2">Glycosyl transferase family protein</fullName>
    </submittedName>
</protein>
<dbReference type="EMBL" id="AOKF01000366">
    <property type="protein sequence ID" value="EPN68226.1"/>
    <property type="molecule type" value="Genomic_DNA"/>
</dbReference>
<evidence type="ECO:0000313" key="2">
    <source>
        <dbReference type="EMBL" id="EPN68226.1"/>
    </source>
</evidence>
<organism evidence="2 3">
    <name type="scientific">Pseudomonas syringae pv. actinidiae ICMP 19096</name>
    <dbReference type="NCBI Taxonomy" id="1194405"/>
    <lineage>
        <taxon>Bacteria</taxon>
        <taxon>Pseudomonadati</taxon>
        <taxon>Pseudomonadota</taxon>
        <taxon>Gammaproteobacteria</taxon>
        <taxon>Pseudomonadales</taxon>
        <taxon>Pseudomonadaceae</taxon>
        <taxon>Pseudomonas</taxon>
        <taxon>Pseudomonas syringae</taxon>
    </lineage>
</organism>
<keyword evidence="1" id="KW-0472">Membrane</keyword>
<evidence type="ECO:0000256" key="1">
    <source>
        <dbReference type="SAM" id="Phobius"/>
    </source>
</evidence>
<keyword evidence="2" id="KW-0808">Transferase</keyword>
<feature type="non-terminal residue" evidence="2">
    <location>
        <position position="1"/>
    </location>
</feature>
<gene>
    <name evidence="2" type="ORF">A245_04495</name>
</gene>
<dbReference type="AlphaFoldDB" id="A0A656K3R2"/>
<sequence>QGERSLPWMKPVWDLDLFIGADIFTPGAIFGAAIIDMALALLPATDDPQTLDWHHLSAAIALATETSQSVVTHLPHVLYHRSPFAAASPE</sequence>
<dbReference type="Proteomes" id="UP000018849">
    <property type="component" value="Unassembled WGS sequence"/>
</dbReference>
<name>A0A656K3R2_PSESF</name>
<keyword evidence="1" id="KW-1133">Transmembrane helix</keyword>